<dbReference type="AlphaFoldDB" id="A0A5B9R424"/>
<sequence>MFKFGSIASMMGGLQKLPEAMAEMTEQLRNETFGVSAGDGAVTAVFNGLGDMLSIQFDSQQHADEQLQIWIREVCNQGHVEAKQKFAEAMQGVTNELKLDGLPGMDGALASLTGG</sequence>
<dbReference type="KEGG" id="rul:UC8_31700"/>
<dbReference type="SUPFAM" id="SSF82607">
    <property type="entry name" value="YbaB-like"/>
    <property type="match status" value="1"/>
</dbReference>
<dbReference type="PIRSF" id="PIRSF004555">
    <property type="entry name" value="UCP004555"/>
    <property type="match status" value="1"/>
</dbReference>
<keyword evidence="2" id="KW-1185">Reference proteome</keyword>
<protein>
    <recommendedName>
        <fullName evidence="3">Nucleoid-associated protein YbaB</fullName>
    </recommendedName>
</protein>
<dbReference type="Pfam" id="PF02575">
    <property type="entry name" value="YbaB_DNA_bd"/>
    <property type="match status" value="1"/>
</dbReference>
<dbReference type="EMBL" id="CP042914">
    <property type="protein sequence ID" value="QEG41151.1"/>
    <property type="molecule type" value="Genomic_DNA"/>
</dbReference>
<evidence type="ECO:0000313" key="1">
    <source>
        <dbReference type="EMBL" id="QEG41151.1"/>
    </source>
</evidence>
<proteinExistence type="predicted"/>
<dbReference type="InterPro" id="IPR036894">
    <property type="entry name" value="YbaB-like_sf"/>
</dbReference>
<dbReference type="RefSeq" id="WP_068131904.1">
    <property type="nucleotide sequence ID" value="NZ_CP042914.1"/>
</dbReference>
<evidence type="ECO:0008006" key="3">
    <source>
        <dbReference type="Google" id="ProtNLM"/>
    </source>
</evidence>
<accession>A0A5B9R424</accession>
<dbReference type="Proteomes" id="UP000325286">
    <property type="component" value="Chromosome"/>
</dbReference>
<organism evidence="1 2">
    <name type="scientific">Roseimaritima ulvae</name>
    <dbReference type="NCBI Taxonomy" id="980254"/>
    <lineage>
        <taxon>Bacteria</taxon>
        <taxon>Pseudomonadati</taxon>
        <taxon>Planctomycetota</taxon>
        <taxon>Planctomycetia</taxon>
        <taxon>Pirellulales</taxon>
        <taxon>Pirellulaceae</taxon>
        <taxon>Roseimaritima</taxon>
    </lineage>
</organism>
<name>A0A5B9R424_9BACT</name>
<reference evidence="1 2" key="1">
    <citation type="submission" date="2019-08" db="EMBL/GenBank/DDBJ databases">
        <title>Deep-cultivation of Planctomycetes and their phenomic and genomic characterization uncovers novel biology.</title>
        <authorList>
            <person name="Wiegand S."/>
            <person name="Jogler M."/>
            <person name="Boedeker C."/>
            <person name="Pinto D."/>
            <person name="Vollmers J."/>
            <person name="Rivas-Marin E."/>
            <person name="Kohn T."/>
            <person name="Peeters S.H."/>
            <person name="Heuer A."/>
            <person name="Rast P."/>
            <person name="Oberbeckmann S."/>
            <person name="Bunk B."/>
            <person name="Jeske O."/>
            <person name="Meyerdierks A."/>
            <person name="Storesund J.E."/>
            <person name="Kallscheuer N."/>
            <person name="Luecker S."/>
            <person name="Lage O.M."/>
            <person name="Pohl T."/>
            <person name="Merkel B.J."/>
            <person name="Hornburger P."/>
            <person name="Mueller R.-W."/>
            <person name="Bruemmer F."/>
            <person name="Labrenz M."/>
            <person name="Spormann A.M."/>
            <person name="Op den Camp H."/>
            <person name="Overmann J."/>
            <person name="Amann R."/>
            <person name="Jetten M.S.M."/>
            <person name="Mascher T."/>
            <person name="Medema M.H."/>
            <person name="Devos D.P."/>
            <person name="Kaster A.-K."/>
            <person name="Ovreas L."/>
            <person name="Rohde M."/>
            <person name="Galperin M.Y."/>
            <person name="Jogler C."/>
        </authorList>
    </citation>
    <scope>NUCLEOTIDE SEQUENCE [LARGE SCALE GENOMIC DNA]</scope>
    <source>
        <strain evidence="1 2">UC8</strain>
    </source>
</reference>
<gene>
    <name evidence="1" type="ORF">UC8_31700</name>
</gene>
<dbReference type="InterPro" id="IPR004401">
    <property type="entry name" value="YbaB/EbfC"/>
</dbReference>
<dbReference type="GO" id="GO:0003677">
    <property type="term" value="F:DNA binding"/>
    <property type="evidence" value="ECO:0007669"/>
    <property type="project" value="InterPro"/>
</dbReference>
<dbReference type="Gene3D" id="3.30.1310.10">
    <property type="entry name" value="Nucleoid-associated protein YbaB-like domain"/>
    <property type="match status" value="1"/>
</dbReference>
<evidence type="ECO:0000313" key="2">
    <source>
        <dbReference type="Proteomes" id="UP000325286"/>
    </source>
</evidence>
<dbReference type="OrthoDB" id="288497at2"/>